<gene>
    <name evidence="3" type="ORF">E2562_012020</name>
</gene>
<dbReference type="InterPro" id="IPR055302">
    <property type="entry name" value="F-box_dom-containing"/>
</dbReference>
<protein>
    <submittedName>
        <fullName evidence="3">Uncharacterized protein</fullName>
    </submittedName>
</protein>
<evidence type="ECO:0000259" key="2">
    <source>
        <dbReference type="Pfam" id="PF24758"/>
    </source>
</evidence>
<dbReference type="InterPro" id="IPR055411">
    <property type="entry name" value="LRR_FXL15/At3g58940/PEG3-like"/>
</dbReference>
<feature type="domain" description="FBD" evidence="1">
    <location>
        <begin position="52"/>
        <end position="93"/>
    </location>
</feature>
<proteinExistence type="predicted"/>
<reference evidence="3 4" key="1">
    <citation type="submission" date="2019-11" db="EMBL/GenBank/DDBJ databases">
        <title>Whole genome sequence of Oryza granulata.</title>
        <authorList>
            <person name="Li W."/>
        </authorList>
    </citation>
    <scope>NUCLEOTIDE SEQUENCE [LARGE SCALE GENOMIC DNA]</scope>
    <source>
        <strain evidence="4">cv. Menghai</strain>
        <tissue evidence="3">Leaf</tissue>
    </source>
</reference>
<accession>A0A6G1D2E4</accession>
<keyword evidence="4" id="KW-1185">Reference proteome</keyword>
<dbReference type="Pfam" id="PF08387">
    <property type="entry name" value="FBD"/>
    <property type="match status" value="1"/>
</dbReference>
<evidence type="ECO:0000259" key="1">
    <source>
        <dbReference type="Pfam" id="PF08387"/>
    </source>
</evidence>
<sequence>MRSVKILALDVANLSLGMVIDFMRCFPCVEKLYIKTSDTGDNNVWRRKSLDPVVCPVLHLRKLVLTGYRGNKSHVDFAMFFVLNGRVLETMTFEYQIRPADRNKNWIEKQKIRVKLDKRRSE</sequence>
<comment type="caution">
    <text evidence="3">The sequence shown here is derived from an EMBL/GenBank/DDBJ whole genome shotgun (WGS) entry which is preliminary data.</text>
</comment>
<dbReference type="PANTHER" id="PTHR32141:SF158">
    <property type="entry name" value="EXPRESSED PROTEIN"/>
    <property type="match status" value="1"/>
</dbReference>
<feature type="domain" description="F-box/LRR-repeat protein 15/At3g58940/PEG3-like LRR" evidence="2">
    <location>
        <begin position="1"/>
        <end position="34"/>
    </location>
</feature>
<dbReference type="InterPro" id="IPR006566">
    <property type="entry name" value="FBD"/>
</dbReference>
<dbReference type="AlphaFoldDB" id="A0A6G1D2E4"/>
<dbReference type="EMBL" id="SPHZ02000007">
    <property type="protein sequence ID" value="KAF0906566.1"/>
    <property type="molecule type" value="Genomic_DNA"/>
</dbReference>
<evidence type="ECO:0000313" key="3">
    <source>
        <dbReference type="EMBL" id="KAF0906566.1"/>
    </source>
</evidence>
<dbReference type="Pfam" id="PF24758">
    <property type="entry name" value="LRR_At5g56370"/>
    <property type="match status" value="1"/>
</dbReference>
<dbReference type="Proteomes" id="UP000479710">
    <property type="component" value="Unassembled WGS sequence"/>
</dbReference>
<evidence type="ECO:0000313" key="4">
    <source>
        <dbReference type="Proteomes" id="UP000479710"/>
    </source>
</evidence>
<name>A0A6G1D2E4_9ORYZ</name>
<dbReference type="OrthoDB" id="1425134at2759"/>
<organism evidence="3 4">
    <name type="scientific">Oryza meyeriana var. granulata</name>
    <dbReference type="NCBI Taxonomy" id="110450"/>
    <lineage>
        <taxon>Eukaryota</taxon>
        <taxon>Viridiplantae</taxon>
        <taxon>Streptophyta</taxon>
        <taxon>Embryophyta</taxon>
        <taxon>Tracheophyta</taxon>
        <taxon>Spermatophyta</taxon>
        <taxon>Magnoliopsida</taxon>
        <taxon>Liliopsida</taxon>
        <taxon>Poales</taxon>
        <taxon>Poaceae</taxon>
        <taxon>BOP clade</taxon>
        <taxon>Oryzoideae</taxon>
        <taxon>Oryzeae</taxon>
        <taxon>Oryzinae</taxon>
        <taxon>Oryza</taxon>
        <taxon>Oryza meyeriana</taxon>
    </lineage>
</organism>
<dbReference type="PANTHER" id="PTHR32141">
    <property type="match status" value="1"/>
</dbReference>